<evidence type="ECO:0000313" key="2">
    <source>
        <dbReference type="Proteomes" id="UP000230154"/>
    </source>
</evidence>
<accession>A0A2H0TQC1</accession>
<reference evidence="2" key="1">
    <citation type="submission" date="2017-09" db="EMBL/GenBank/DDBJ databases">
        <title>Depth-based differentiation of microbial function through sediment-hosted aquifers and enrichment of novel symbionts in the deep terrestrial subsurface.</title>
        <authorList>
            <person name="Probst A.J."/>
            <person name="Ladd B."/>
            <person name="Jarett J.K."/>
            <person name="Geller-Mcgrath D.E."/>
            <person name="Sieber C.M.K."/>
            <person name="Emerson J.B."/>
            <person name="Anantharaman K."/>
            <person name="Thomas B.C."/>
            <person name="Malmstrom R."/>
            <person name="Stieglmeier M."/>
            <person name="Klingl A."/>
            <person name="Woyke T."/>
            <person name="Ryan C.M."/>
            <person name="Banfield J.F."/>
        </authorList>
    </citation>
    <scope>NUCLEOTIDE SEQUENCE [LARGE SCALE GENOMIC DNA]</scope>
</reference>
<proteinExistence type="predicted"/>
<organism evidence="1 2">
    <name type="scientific">Candidatus Magasanikbacteria bacterium CG10_big_fil_rev_8_21_14_0_10_47_10</name>
    <dbReference type="NCBI Taxonomy" id="1974652"/>
    <lineage>
        <taxon>Bacteria</taxon>
        <taxon>Candidatus Magasanikiibacteriota</taxon>
    </lineage>
</organism>
<evidence type="ECO:0008006" key="3">
    <source>
        <dbReference type="Google" id="ProtNLM"/>
    </source>
</evidence>
<protein>
    <recommendedName>
        <fullName evidence="3">50S ribosomal protein L7/L12</fullName>
    </recommendedName>
</protein>
<dbReference type="EMBL" id="PFCB01000022">
    <property type="protein sequence ID" value="PIR74373.1"/>
    <property type="molecule type" value="Genomic_DNA"/>
</dbReference>
<dbReference type="Proteomes" id="UP000230154">
    <property type="component" value="Unassembled WGS sequence"/>
</dbReference>
<sequence>MNHLSDLLGELDTKAFFVKGAGREVAAEIEPTVVLPEPESPPPQTAAGINVPALRDAILLVQTQLGAILNMLDGDNTALLETDFAVPRHVPSSAGTTLEGVFSGYSMVAQDGNEYPLSPNYASKSKLVEGDLLKLTIDENGRLIYKQIGPIVRRHVGGSLLYDAPNKQWNAVVDGRQYKILTAAITFHRGEIGDALTCVIPDDGESEWAAIEHLIKK</sequence>
<dbReference type="AlphaFoldDB" id="A0A2H0TQC1"/>
<gene>
    <name evidence="1" type="ORF">COU35_02905</name>
</gene>
<evidence type="ECO:0000313" key="1">
    <source>
        <dbReference type="EMBL" id="PIR74373.1"/>
    </source>
</evidence>
<name>A0A2H0TQC1_9BACT</name>
<comment type="caution">
    <text evidence="1">The sequence shown here is derived from an EMBL/GenBank/DDBJ whole genome shotgun (WGS) entry which is preliminary data.</text>
</comment>